<evidence type="ECO:0000313" key="10">
    <source>
        <dbReference type="Proteomes" id="UP000522313"/>
    </source>
</evidence>
<evidence type="ECO:0000256" key="4">
    <source>
        <dbReference type="ARBA" id="ARBA00022827"/>
    </source>
</evidence>
<feature type="domain" description="FAD-binding PCMH-type" evidence="8">
    <location>
        <begin position="46"/>
        <end position="223"/>
    </location>
</feature>
<keyword evidence="3" id="KW-0285">Flavoprotein</keyword>
<reference evidence="9 10" key="2">
    <citation type="submission" date="2020-08" db="EMBL/GenBank/DDBJ databases">
        <authorList>
            <person name="Partida-Martinez L."/>
            <person name="Huntemann M."/>
            <person name="Clum A."/>
            <person name="Wang J."/>
            <person name="Palaniappan K."/>
            <person name="Ritter S."/>
            <person name="Chen I.-M."/>
            <person name="Stamatis D."/>
            <person name="Reddy T."/>
            <person name="O'Malley R."/>
            <person name="Daum C."/>
            <person name="Shapiro N."/>
            <person name="Ivanova N."/>
            <person name="Kyrpides N."/>
            <person name="Woyke T."/>
        </authorList>
    </citation>
    <scope>NUCLEOTIDE SEQUENCE [LARGE SCALE GENOMIC DNA]</scope>
    <source>
        <strain evidence="9 10">AS3.13</strain>
    </source>
</reference>
<dbReference type="SUPFAM" id="SSF55103">
    <property type="entry name" value="FAD-linked oxidases, C-terminal domain"/>
    <property type="match status" value="1"/>
</dbReference>
<dbReference type="AlphaFoldDB" id="A0A7X0JFJ0"/>
<dbReference type="PROSITE" id="PS51387">
    <property type="entry name" value="FAD_PCMH"/>
    <property type="match status" value="1"/>
</dbReference>
<evidence type="ECO:0000256" key="5">
    <source>
        <dbReference type="ARBA" id="ARBA00022946"/>
    </source>
</evidence>
<dbReference type="GO" id="GO:0008720">
    <property type="term" value="F:D-lactate dehydrogenase (NAD+) activity"/>
    <property type="evidence" value="ECO:0007669"/>
    <property type="project" value="TreeGrafter"/>
</dbReference>
<evidence type="ECO:0000259" key="8">
    <source>
        <dbReference type="PROSITE" id="PS51387"/>
    </source>
</evidence>
<dbReference type="GO" id="GO:0071949">
    <property type="term" value="F:FAD binding"/>
    <property type="evidence" value="ECO:0007669"/>
    <property type="project" value="InterPro"/>
</dbReference>
<keyword evidence="4" id="KW-0274">FAD</keyword>
<dbReference type="FunFam" id="1.10.45.10:FF:000001">
    <property type="entry name" value="D-lactate dehydrogenase mitochondrial"/>
    <property type="match status" value="1"/>
</dbReference>
<dbReference type="InterPro" id="IPR016164">
    <property type="entry name" value="FAD-linked_Oxase-like_C"/>
</dbReference>
<reference evidence="9 10" key="1">
    <citation type="submission" date="2020-08" db="EMBL/GenBank/DDBJ databases">
        <title>The Agave Microbiome: Exploring the role of microbial communities in plant adaptations to desert environments.</title>
        <authorList>
            <person name="Partida-Martinez L.P."/>
        </authorList>
    </citation>
    <scope>NUCLEOTIDE SEQUENCE [LARGE SCALE GENOMIC DNA]</scope>
    <source>
        <strain evidence="9 10">AS3.13</strain>
    </source>
</reference>
<dbReference type="PANTHER" id="PTHR11748">
    <property type="entry name" value="D-LACTATE DEHYDROGENASE"/>
    <property type="match status" value="1"/>
</dbReference>
<gene>
    <name evidence="9" type="ORF">F4693_002732</name>
</gene>
<accession>A0A7X0JFJ0</accession>
<dbReference type="Gene3D" id="3.30.465.10">
    <property type="match status" value="1"/>
</dbReference>
<comment type="cofactor">
    <cofactor evidence="1">
        <name>FAD</name>
        <dbReference type="ChEBI" id="CHEBI:57692"/>
    </cofactor>
</comment>
<dbReference type="Gene3D" id="1.10.45.10">
    <property type="entry name" value="Vanillyl-alcohol Oxidase, Chain A, domain 4"/>
    <property type="match status" value="1"/>
</dbReference>
<dbReference type="FunFam" id="3.30.465.10:FF:000016">
    <property type="entry name" value="probable D-lactate dehydrogenase, mitochondrial"/>
    <property type="match status" value="1"/>
</dbReference>
<dbReference type="InterPro" id="IPR004113">
    <property type="entry name" value="FAD-bd_oxidored_4_C"/>
</dbReference>
<name>A0A7X0JFJ0_9SPHN</name>
<dbReference type="InterPro" id="IPR036318">
    <property type="entry name" value="FAD-bd_PCMH-like_sf"/>
</dbReference>
<dbReference type="InterPro" id="IPR016169">
    <property type="entry name" value="FAD-bd_PCMH_sub2"/>
</dbReference>
<organism evidence="9 10">
    <name type="scientific">Sphingomonas endophytica</name>
    <dbReference type="NCBI Taxonomy" id="869719"/>
    <lineage>
        <taxon>Bacteria</taxon>
        <taxon>Pseudomonadati</taxon>
        <taxon>Pseudomonadota</taxon>
        <taxon>Alphaproteobacteria</taxon>
        <taxon>Sphingomonadales</taxon>
        <taxon>Sphingomonadaceae</taxon>
        <taxon>Sphingomonas</taxon>
    </lineage>
</organism>
<comment type="caution">
    <text evidence="9">The sequence shown here is derived from an EMBL/GenBank/DDBJ whole genome shotgun (WGS) entry which is preliminary data.</text>
</comment>
<sequence length="466" mass="49443">MDHAPRPVRAPLDDGFVARLQQRFGDALDLGESMRRQHGTSEAHFAEALPDAVVFAASTEEVADCVRLCVAAGVPIVPFGAGTSIEGNALPIHGGVSIDLSRMDAILAVHAEDFDCTVQAGCRREALNTHLRDTGLFFPIDPGANATIGGMASTRASGTNAVRYGTMREAVLSLTVVTADGQVIRTATRARKSAAGYDLTRLFVGSEGTLGIITEVSLRLHPIPEQIMSAVCGFGTLHGAVDTVVQSIQCGVPLARVEILDDKQMAAVNRWSNLTYPEVTTLFFEFHGSPAGVAEQVETVAALAEANGGGAFAWSNQPEERARLWKARHEAYYAAIGVRPGAVGWTTDVCVPISRLPECILATRADIDAGTVPAAILGHVGDGNFHVIFAIDPAAPHEFAEVEAINRRLVERAIAMDGTCTGEHGVGLGKQDWLVAELGDAVEVMRLLKRALDPGNLMNPGKIFSL</sequence>
<dbReference type="InterPro" id="IPR006094">
    <property type="entry name" value="Oxid_FAD_bind_N"/>
</dbReference>
<comment type="similarity">
    <text evidence="2">Belongs to the FAD-binding oxidoreductase/transferase type 4 family.</text>
</comment>
<dbReference type="EMBL" id="JACHBT010000014">
    <property type="protein sequence ID" value="MBB6505737.1"/>
    <property type="molecule type" value="Genomic_DNA"/>
</dbReference>
<protein>
    <recommendedName>
        <fullName evidence="7">D-lactate dehydrogenase (cytochrome)</fullName>
        <ecNumber evidence="7">1.1.2.4</ecNumber>
    </recommendedName>
</protein>
<evidence type="ECO:0000313" key="9">
    <source>
        <dbReference type="EMBL" id="MBB6505737.1"/>
    </source>
</evidence>
<dbReference type="InterPro" id="IPR016166">
    <property type="entry name" value="FAD-bd_PCMH"/>
</dbReference>
<evidence type="ECO:0000256" key="3">
    <source>
        <dbReference type="ARBA" id="ARBA00022630"/>
    </source>
</evidence>
<dbReference type="EC" id="1.1.2.4" evidence="7"/>
<dbReference type="Pfam" id="PF01565">
    <property type="entry name" value="FAD_binding_4"/>
    <property type="match status" value="1"/>
</dbReference>
<evidence type="ECO:0000256" key="1">
    <source>
        <dbReference type="ARBA" id="ARBA00001974"/>
    </source>
</evidence>
<dbReference type="FunFam" id="3.30.70.2740:FF:000001">
    <property type="entry name" value="D-lactate dehydrogenase mitochondrial"/>
    <property type="match status" value="1"/>
</dbReference>
<dbReference type="GO" id="GO:0004458">
    <property type="term" value="F:D-lactate dehydrogenase (cytochrome) activity"/>
    <property type="evidence" value="ECO:0007669"/>
    <property type="project" value="UniProtKB-EC"/>
</dbReference>
<dbReference type="PANTHER" id="PTHR11748:SF111">
    <property type="entry name" value="D-LACTATE DEHYDROGENASE, MITOCHONDRIAL-RELATED"/>
    <property type="match status" value="1"/>
</dbReference>
<dbReference type="Pfam" id="PF02913">
    <property type="entry name" value="FAD-oxidase_C"/>
    <property type="match status" value="1"/>
</dbReference>
<dbReference type="RefSeq" id="WP_184506654.1">
    <property type="nucleotide sequence ID" value="NZ_JACHBT010000014.1"/>
</dbReference>
<evidence type="ECO:0000256" key="7">
    <source>
        <dbReference type="ARBA" id="ARBA00038897"/>
    </source>
</evidence>
<dbReference type="Gene3D" id="3.30.70.2740">
    <property type="match status" value="1"/>
</dbReference>
<keyword evidence="6 9" id="KW-0560">Oxidoreductase</keyword>
<keyword evidence="5" id="KW-0809">Transit peptide</keyword>
<evidence type="ECO:0000256" key="2">
    <source>
        <dbReference type="ARBA" id="ARBA00008000"/>
    </source>
</evidence>
<dbReference type="GO" id="GO:1903457">
    <property type="term" value="P:lactate catabolic process"/>
    <property type="evidence" value="ECO:0007669"/>
    <property type="project" value="TreeGrafter"/>
</dbReference>
<evidence type="ECO:0000256" key="6">
    <source>
        <dbReference type="ARBA" id="ARBA00023002"/>
    </source>
</evidence>
<dbReference type="SUPFAM" id="SSF56176">
    <property type="entry name" value="FAD-binding/transporter-associated domain-like"/>
    <property type="match status" value="1"/>
</dbReference>
<dbReference type="InterPro" id="IPR016171">
    <property type="entry name" value="Vanillyl_alc_oxidase_C-sub2"/>
</dbReference>
<dbReference type="Proteomes" id="UP000522313">
    <property type="component" value="Unassembled WGS sequence"/>
</dbReference>
<proteinExistence type="inferred from homology"/>